<feature type="transmembrane region" description="Helical" evidence="8">
    <location>
        <begin position="432"/>
        <end position="455"/>
    </location>
</feature>
<evidence type="ECO:0000256" key="1">
    <source>
        <dbReference type="ARBA" id="ARBA00004141"/>
    </source>
</evidence>
<feature type="transmembrane region" description="Helical" evidence="8">
    <location>
        <begin position="167"/>
        <end position="187"/>
    </location>
</feature>
<dbReference type="PIRSF" id="PIRSF002744">
    <property type="entry name" value="Pur-cyt_permease"/>
    <property type="match status" value="1"/>
</dbReference>
<feature type="transmembrane region" description="Helical" evidence="8">
    <location>
        <begin position="357"/>
        <end position="376"/>
    </location>
</feature>
<evidence type="ECO:0000256" key="3">
    <source>
        <dbReference type="ARBA" id="ARBA00022448"/>
    </source>
</evidence>
<organism evidence="9 10">
    <name type="scientific">Thielaviopsis punctulata</name>
    <dbReference type="NCBI Taxonomy" id="72032"/>
    <lineage>
        <taxon>Eukaryota</taxon>
        <taxon>Fungi</taxon>
        <taxon>Dikarya</taxon>
        <taxon>Ascomycota</taxon>
        <taxon>Pezizomycotina</taxon>
        <taxon>Sordariomycetes</taxon>
        <taxon>Hypocreomycetidae</taxon>
        <taxon>Microascales</taxon>
        <taxon>Ceratocystidaceae</taxon>
        <taxon>Thielaviopsis</taxon>
    </lineage>
</organism>
<sequence>MEKIHEKTDHHSDSAAAEMIDPEAGLKGKMLAAARFFGIEMEAIEPVAMEQKTDRHYFKVFTLWFTMNFSLIGISTGMSGPLAFGLGLRDSSLTILFFGLLTCIPASFLSTFGAQLGLRQMTHARYSFGAYIIAIPILLNAATLTGYAIVGYILGAQALVAIHPSDLSIDGGIVIIAIITLIIVIFGARVIHWFDLYAWFPTLVALIVALGYSGHHLKDQVSYPDATGPLVLTYGCLVAGFFLPWSAIASDFTVYFDPRCSKTMIFCQSYFGLVIGGLPCMILGAAIGGAVPNVASWQAGYDATSVGGVLGAMLAPAGGGGKFLLFVLAMSVMGNAAGTLYALTINVQALVAMAWRSVHRIVFQLILTGIIIGVSIKAAESFLDSLNNFLGIIAYWPAPFMVVIVLEHFVIRKGRLDNYNLAAWDTPKELPAGVAAIVAGVLSVALIVPCMDQIWYVGPIAKKTGDIGFEMAFVVTAIFYVPLRKWEIRRQGRV</sequence>
<evidence type="ECO:0000313" key="10">
    <source>
        <dbReference type="Proteomes" id="UP000033483"/>
    </source>
</evidence>
<name>A0A0F4ZH28_9PEZI</name>
<feature type="transmembrane region" description="Helical" evidence="8">
    <location>
        <begin position="95"/>
        <end position="118"/>
    </location>
</feature>
<evidence type="ECO:0000256" key="5">
    <source>
        <dbReference type="ARBA" id="ARBA00022989"/>
    </source>
</evidence>
<dbReference type="InterPro" id="IPR001248">
    <property type="entry name" value="Pur-cyt_permease"/>
</dbReference>
<feature type="transmembrane region" description="Helical" evidence="8">
    <location>
        <begin position="323"/>
        <end position="345"/>
    </location>
</feature>
<dbReference type="PANTHER" id="PTHR31806">
    <property type="entry name" value="PURINE-CYTOSINE PERMEASE FCY2-RELATED"/>
    <property type="match status" value="1"/>
</dbReference>
<feature type="transmembrane region" description="Helical" evidence="8">
    <location>
        <begin position="130"/>
        <end position="155"/>
    </location>
</feature>
<dbReference type="PANTHER" id="PTHR31806:SF5">
    <property type="entry name" value="PURINE-CYTOSINE PERMEASE FCY21"/>
    <property type="match status" value="1"/>
</dbReference>
<keyword evidence="6 7" id="KW-0472">Membrane</keyword>
<dbReference type="Proteomes" id="UP000033483">
    <property type="component" value="Unassembled WGS sequence"/>
</dbReference>
<dbReference type="Gene3D" id="1.10.4160.10">
    <property type="entry name" value="Hydantoin permease"/>
    <property type="match status" value="1"/>
</dbReference>
<keyword evidence="10" id="KW-1185">Reference proteome</keyword>
<feature type="transmembrane region" description="Helical" evidence="8">
    <location>
        <begin position="232"/>
        <end position="256"/>
    </location>
</feature>
<dbReference type="GO" id="GO:0005886">
    <property type="term" value="C:plasma membrane"/>
    <property type="evidence" value="ECO:0007669"/>
    <property type="project" value="TreeGrafter"/>
</dbReference>
<protein>
    <recommendedName>
        <fullName evidence="11">Purine-cytosine permease</fullName>
    </recommendedName>
</protein>
<feature type="transmembrane region" description="Helical" evidence="8">
    <location>
        <begin position="194"/>
        <end position="212"/>
    </location>
</feature>
<feature type="transmembrane region" description="Helical" evidence="8">
    <location>
        <begin position="57"/>
        <end position="75"/>
    </location>
</feature>
<comment type="similarity">
    <text evidence="2 7">Belongs to the purine-cytosine permease (2.A.39) family.</text>
</comment>
<dbReference type="AlphaFoldDB" id="A0A0F4ZH28"/>
<keyword evidence="5 8" id="KW-1133">Transmembrane helix</keyword>
<accession>A0A0F4ZH28</accession>
<feature type="transmembrane region" description="Helical" evidence="8">
    <location>
        <begin position="467"/>
        <end position="483"/>
    </location>
</feature>
<evidence type="ECO:0000256" key="6">
    <source>
        <dbReference type="ARBA" id="ARBA00023136"/>
    </source>
</evidence>
<dbReference type="InterPro" id="IPR026030">
    <property type="entry name" value="Pur-cyt_permease_Fcy2/21/22"/>
</dbReference>
<feature type="transmembrane region" description="Helical" evidence="8">
    <location>
        <begin position="268"/>
        <end position="291"/>
    </location>
</feature>
<comment type="caution">
    <text evidence="9">The sequence shown here is derived from an EMBL/GenBank/DDBJ whole genome shotgun (WGS) entry which is preliminary data.</text>
</comment>
<keyword evidence="3 7" id="KW-0813">Transport</keyword>
<dbReference type="GO" id="GO:0022857">
    <property type="term" value="F:transmembrane transporter activity"/>
    <property type="evidence" value="ECO:0007669"/>
    <property type="project" value="InterPro"/>
</dbReference>
<dbReference type="OrthoDB" id="2116389at2759"/>
<keyword evidence="4 8" id="KW-0812">Transmembrane</keyword>
<gene>
    <name evidence="9" type="ORF">TD95_004610</name>
</gene>
<proteinExistence type="inferred from homology"/>
<feature type="transmembrane region" description="Helical" evidence="8">
    <location>
        <begin position="388"/>
        <end position="411"/>
    </location>
</feature>
<evidence type="ECO:0000313" key="9">
    <source>
        <dbReference type="EMBL" id="KKA29421.1"/>
    </source>
</evidence>
<evidence type="ECO:0000256" key="7">
    <source>
        <dbReference type="PIRNR" id="PIRNR002744"/>
    </source>
</evidence>
<evidence type="ECO:0000256" key="8">
    <source>
        <dbReference type="SAM" id="Phobius"/>
    </source>
</evidence>
<evidence type="ECO:0000256" key="4">
    <source>
        <dbReference type="ARBA" id="ARBA00022692"/>
    </source>
</evidence>
<evidence type="ECO:0008006" key="11">
    <source>
        <dbReference type="Google" id="ProtNLM"/>
    </source>
</evidence>
<comment type="subcellular location">
    <subcellularLocation>
        <location evidence="1">Membrane</location>
        <topology evidence="1">Multi-pass membrane protein</topology>
    </subcellularLocation>
</comment>
<evidence type="ECO:0000256" key="2">
    <source>
        <dbReference type="ARBA" id="ARBA00008974"/>
    </source>
</evidence>
<dbReference type="EMBL" id="LAEV01000842">
    <property type="protein sequence ID" value="KKA29421.1"/>
    <property type="molecule type" value="Genomic_DNA"/>
</dbReference>
<dbReference type="Pfam" id="PF02133">
    <property type="entry name" value="Transp_cyt_pur"/>
    <property type="match status" value="1"/>
</dbReference>
<reference evidence="9 10" key="1">
    <citation type="submission" date="2015-03" db="EMBL/GenBank/DDBJ databases">
        <authorList>
            <person name="Radwan O."/>
            <person name="Al-Naeli F.A."/>
            <person name="Rendon G.A."/>
            <person name="Fields C."/>
        </authorList>
    </citation>
    <scope>NUCLEOTIDE SEQUENCE [LARGE SCALE GENOMIC DNA]</scope>
    <source>
        <strain evidence="9">CR-DP1</strain>
    </source>
</reference>